<feature type="domain" description="Glycosyltransferase subfamily 4-like N-terminal" evidence="2">
    <location>
        <begin position="14"/>
        <end position="185"/>
    </location>
</feature>
<dbReference type="GO" id="GO:0016758">
    <property type="term" value="F:hexosyltransferase activity"/>
    <property type="evidence" value="ECO:0007669"/>
    <property type="project" value="TreeGrafter"/>
</dbReference>
<dbReference type="Proteomes" id="UP000659630">
    <property type="component" value="Unassembled WGS sequence"/>
</dbReference>
<dbReference type="Pfam" id="PF13439">
    <property type="entry name" value="Glyco_transf_4"/>
    <property type="match status" value="1"/>
</dbReference>
<reference evidence="3" key="1">
    <citation type="submission" date="2020-08" db="EMBL/GenBank/DDBJ databases">
        <title>Genome public.</title>
        <authorList>
            <person name="Liu C."/>
            <person name="Sun Q."/>
        </authorList>
    </citation>
    <scope>NUCLEOTIDE SEQUENCE</scope>
    <source>
        <strain evidence="3">BX8</strain>
    </source>
</reference>
<protein>
    <submittedName>
        <fullName evidence="3">Glycosyltransferase</fullName>
    </submittedName>
</protein>
<sequence>MKIAIFAETYYPFISGVVTHIETLKNGLEAQGHQVLIVTMNPKASHHYLKDGILYCPSIPLKKIYGYGVANPVNLRRLSYLRAFNPDVIHIQTEFTMGLFGLFCARQLKKPVVYTLHTMYDDYLFYVAPSERMQKVVKPGAHWYFKNVAKKATEIIGPSPKVVEFLRRCGVERHINIIPNTVDLSDFMVENIDPAAVQQAREKLGIRPGDVSMLFVGRLGKEKSLDVLVDFFSENFAGEERFKLFLIGDGPEAEALRAQIAARGVEKQVRLLGRVDHDLLPPYFQACDLFTTASLSEINSISMLEAMASGLYVVQRLDLYNREQIDQGKNGDVFVDASGYAKIIRDWDALSDSEKSALRAGVSDTTRRYGEKEFTRSVIHVYQRAVYEYSMKIK</sequence>
<dbReference type="SUPFAM" id="SSF53756">
    <property type="entry name" value="UDP-Glycosyltransferase/glycogen phosphorylase"/>
    <property type="match status" value="1"/>
</dbReference>
<comment type="caution">
    <text evidence="3">The sequence shown here is derived from an EMBL/GenBank/DDBJ whole genome shotgun (WGS) entry which is preliminary data.</text>
</comment>
<evidence type="ECO:0000259" key="2">
    <source>
        <dbReference type="Pfam" id="PF13439"/>
    </source>
</evidence>
<dbReference type="PANTHER" id="PTHR45947">
    <property type="entry name" value="SULFOQUINOVOSYL TRANSFERASE SQD2"/>
    <property type="match status" value="1"/>
</dbReference>
<dbReference type="PANTHER" id="PTHR45947:SF3">
    <property type="entry name" value="SULFOQUINOVOSYL TRANSFERASE SQD2"/>
    <property type="match status" value="1"/>
</dbReference>
<dbReference type="InterPro" id="IPR001296">
    <property type="entry name" value="Glyco_trans_1"/>
</dbReference>
<accession>A0A923I7A7</accession>
<dbReference type="AlphaFoldDB" id="A0A923I7A7"/>
<keyword evidence="4" id="KW-1185">Reference proteome</keyword>
<feature type="domain" description="Glycosyl transferase family 1" evidence="1">
    <location>
        <begin position="199"/>
        <end position="337"/>
    </location>
</feature>
<dbReference type="Pfam" id="PF00534">
    <property type="entry name" value="Glycos_transf_1"/>
    <property type="match status" value="1"/>
</dbReference>
<name>A0A923I7A7_9FIRM</name>
<evidence type="ECO:0000259" key="1">
    <source>
        <dbReference type="Pfam" id="PF00534"/>
    </source>
</evidence>
<evidence type="ECO:0000313" key="3">
    <source>
        <dbReference type="EMBL" id="MBC5580091.1"/>
    </source>
</evidence>
<dbReference type="RefSeq" id="WP_186886464.1">
    <property type="nucleotide sequence ID" value="NZ_JACONZ010000001.1"/>
</dbReference>
<dbReference type="Gene3D" id="3.40.50.2000">
    <property type="entry name" value="Glycogen Phosphorylase B"/>
    <property type="match status" value="2"/>
</dbReference>
<dbReference type="InterPro" id="IPR028098">
    <property type="entry name" value="Glyco_trans_4-like_N"/>
</dbReference>
<proteinExistence type="predicted"/>
<gene>
    <name evidence="3" type="ORF">H8S23_01060</name>
</gene>
<dbReference type="InterPro" id="IPR050194">
    <property type="entry name" value="Glycosyltransferase_grp1"/>
</dbReference>
<evidence type="ECO:0000313" key="4">
    <source>
        <dbReference type="Proteomes" id="UP000659630"/>
    </source>
</evidence>
<organism evidence="3 4">
    <name type="scientific">Anaerofilum hominis</name>
    <dbReference type="NCBI Taxonomy" id="2763016"/>
    <lineage>
        <taxon>Bacteria</taxon>
        <taxon>Bacillati</taxon>
        <taxon>Bacillota</taxon>
        <taxon>Clostridia</taxon>
        <taxon>Eubacteriales</taxon>
        <taxon>Oscillospiraceae</taxon>
        <taxon>Anaerofilum</taxon>
    </lineage>
</organism>
<dbReference type="EMBL" id="JACONZ010000001">
    <property type="protein sequence ID" value="MBC5580091.1"/>
    <property type="molecule type" value="Genomic_DNA"/>
</dbReference>